<evidence type="ECO:0000256" key="5">
    <source>
        <dbReference type="ARBA" id="ARBA00022679"/>
    </source>
</evidence>
<keyword evidence="12" id="KW-1185">Reference proteome</keyword>
<dbReference type="CDD" id="cd00130">
    <property type="entry name" value="PAS"/>
    <property type="match status" value="1"/>
</dbReference>
<evidence type="ECO:0000313" key="12">
    <source>
        <dbReference type="Proteomes" id="UP000281547"/>
    </source>
</evidence>
<dbReference type="InterPro" id="IPR035965">
    <property type="entry name" value="PAS-like_dom_sf"/>
</dbReference>
<dbReference type="EMBL" id="RZNJ01000004">
    <property type="protein sequence ID" value="RUT30375.1"/>
    <property type="molecule type" value="Genomic_DNA"/>
</dbReference>
<feature type="domain" description="PAS" evidence="10">
    <location>
        <begin position="316"/>
        <end position="386"/>
    </location>
</feature>
<evidence type="ECO:0000256" key="3">
    <source>
        <dbReference type="ARBA" id="ARBA00021740"/>
    </source>
</evidence>
<name>A0A433X8H8_9HYPH</name>
<dbReference type="GO" id="GO:0004673">
    <property type="term" value="F:protein histidine kinase activity"/>
    <property type="evidence" value="ECO:0007669"/>
    <property type="project" value="UniProtKB-EC"/>
</dbReference>
<evidence type="ECO:0000256" key="2">
    <source>
        <dbReference type="ARBA" id="ARBA00012438"/>
    </source>
</evidence>
<keyword evidence="4" id="KW-0597">Phosphoprotein</keyword>
<dbReference type="Pfam" id="PF08447">
    <property type="entry name" value="PAS_3"/>
    <property type="match status" value="1"/>
</dbReference>
<dbReference type="Gene3D" id="3.30.565.10">
    <property type="entry name" value="Histidine kinase-like ATPase, C-terminal domain"/>
    <property type="match status" value="1"/>
</dbReference>
<dbReference type="Pfam" id="PF07536">
    <property type="entry name" value="HWE_HK"/>
    <property type="match status" value="1"/>
</dbReference>
<evidence type="ECO:0000256" key="9">
    <source>
        <dbReference type="SAM" id="Coils"/>
    </source>
</evidence>
<accession>A0A433X8H8</accession>
<gene>
    <name evidence="11" type="ORF">EMQ25_13795</name>
</gene>
<dbReference type="FunFam" id="3.30.450.20:FF:000099">
    <property type="entry name" value="Sensory box sensor histidine kinase"/>
    <property type="match status" value="1"/>
</dbReference>
<evidence type="ECO:0000256" key="7">
    <source>
        <dbReference type="ARBA" id="ARBA00022777"/>
    </source>
</evidence>
<dbReference type="SUPFAM" id="SSF55785">
    <property type="entry name" value="PYP-like sensor domain (PAS domain)"/>
    <property type="match status" value="1"/>
</dbReference>
<dbReference type="InterPro" id="IPR036890">
    <property type="entry name" value="HATPase_C_sf"/>
</dbReference>
<evidence type="ECO:0000259" key="10">
    <source>
        <dbReference type="PROSITE" id="PS50112"/>
    </source>
</evidence>
<keyword evidence="6" id="KW-0547">Nucleotide-binding</keyword>
<dbReference type="NCBIfam" id="TIGR00229">
    <property type="entry name" value="sensory_box"/>
    <property type="match status" value="1"/>
</dbReference>
<evidence type="ECO:0000256" key="4">
    <source>
        <dbReference type="ARBA" id="ARBA00022553"/>
    </source>
</evidence>
<dbReference type="AlphaFoldDB" id="A0A433X8H8"/>
<dbReference type="SMART" id="SM00091">
    <property type="entry name" value="PAS"/>
    <property type="match status" value="1"/>
</dbReference>
<dbReference type="EC" id="2.7.13.3" evidence="2"/>
<sequence>MSLGIIQARPMPRLRHLVDALDEDIRLASDGQALRRLVVIRLRQALGISQLALLEPDGQDRLVLTALASEGALPPPPQHYPMMGPYPALDRASASFRIDWSINGRLAAAILLRTLSPRLWDEEMRDVVRSVLERLWFALQRIDAEARLATLRLRQSQILRLTDHLARIKDPDAVAGAALDFLAPVIGAVQLGFIAEDPEPRLAAWRVHNPAGGPLDEADFASLVEWIHGIRIARFETRAMPDLWRSSAGPDHVTVVPASAGAQRCGLFVLLHSAPLTDCADLRALLEDGATRAADAILRARNARALAARAEAQHAAEERLLTLIENIPQLVWRAVDDGQWRWASRQWMEFTGLSAEQSMGHGWLAAVHPDDCAAARAAWRQAANTGAMLAMDGRIYDVAEKRYRWFQTRARAVRGPDGGIEWLGTSTDVDELVRLRDRQQVLVSELQHRTRNLLGVVRSIGRQLMTSSDSMECFRPRFEDRLGAIARVQGLLSRSDATEVTLEELIAMELGAVGQRNAQNAVLSGPKVALPARAVQILALALHELATNALKYGAFNARGGKLSVTWRTEQVEAVPRLFIEWIEVCPEGVGHEPDIERRGYGRELIEKALPYQLSAETSFYLTGHGVRCTILVPLV</sequence>
<keyword evidence="7" id="KW-0418">Kinase</keyword>
<evidence type="ECO:0000256" key="8">
    <source>
        <dbReference type="ARBA" id="ARBA00022840"/>
    </source>
</evidence>
<dbReference type="PANTHER" id="PTHR41523">
    <property type="entry name" value="TWO-COMPONENT SYSTEM SENSOR PROTEIN"/>
    <property type="match status" value="1"/>
</dbReference>
<dbReference type="SMART" id="SM00911">
    <property type="entry name" value="HWE_HK"/>
    <property type="match status" value="1"/>
</dbReference>
<keyword evidence="5" id="KW-0808">Transferase</keyword>
<feature type="coiled-coil region" evidence="9">
    <location>
        <begin position="293"/>
        <end position="320"/>
    </location>
</feature>
<keyword evidence="8" id="KW-0067">ATP-binding</keyword>
<organism evidence="11 12">
    <name type="scientific">Arsenicitalea aurantiaca</name>
    <dbReference type="NCBI Taxonomy" id="1783274"/>
    <lineage>
        <taxon>Bacteria</taxon>
        <taxon>Pseudomonadati</taxon>
        <taxon>Pseudomonadota</taxon>
        <taxon>Alphaproteobacteria</taxon>
        <taxon>Hyphomicrobiales</taxon>
        <taxon>Devosiaceae</taxon>
        <taxon>Arsenicitalea</taxon>
    </lineage>
</organism>
<keyword evidence="9" id="KW-0175">Coiled coil</keyword>
<evidence type="ECO:0000313" key="11">
    <source>
        <dbReference type="EMBL" id="RUT30375.1"/>
    </source>
</evidence>
<dbReference type="InterPro" id="IPR011102">
    <property type="entry name" value="Sig_transdc_His_kinase_HWE"/>
</dbReference>
<dbReference type="PANTHER" id="PTHR41523:SF7">
    <property type="entry name" value="HISTIDINE KINASE"/>
    <property type="match status" value="1"/>
</dbReference>
<dbReference type="Proteomes" id="UP000281547">
    <property type="component" value="Unassembled WGS sequence"/>
</dbReference>
<dbReference type="InterPro" id="IPR000014">
    <property type="entry name" value="PAS"/>
</dbReference>
<dbReference type="GO" id="GO:0005524">
    <property type="term" value="F:ATP binding"/>
    <property type="evidence" value="ECO:0007669"/>
    <property type="project" value="UniProtKB-KW"/>
</dbReference>
<comment type="caution">
    <text evidence="11">The sequence shown here is derived from an EMBL/GenBank/DDBJ whole genome shotgun (WGS) entry which is preliminary data.</text>
</comment>
<proteinExistence type="predicted"/>
<dbReference type="PROSITE" id="PS50112">
    <property type="entry name" value="PAS"/>
    <property type="match status" value="1"/>
</dbReference>
<protein>
    <recommendedName>
        <fullName evidence="3">Blue-light-activated histidine kinase</fullName>
        <ecNumber evidence="2">2.7.13.3</ecNumber>
    </recommendedName>
</protein>
<evidence type="ECO:0000256" key="6">
    <source>
        <dbReference type="ARBA" id="ARBA00022741"/>
    </source>
</evidence>
<evidence type="ECO:0000256" key="1">
    <source>
        <dbReference type="ARBA" id="ARBA00000085"/>
    </source>
</evidence>
<reference evidence="11 12" key="1">
    <citation type="journal article" date="2016" name="Int. J. Syst. Evol. Microbiol.">
        <title>Arsenicitalea aurantiaca gen. nov., sp. nov., a new member of the family Hyphomicrobiaceae, isolated from high-arsenic sediment.</title>
        <authorList>
            <person name="Mu Y."/>
            <person name="Zhou L."/>
            <person name="Zeng X.C."/>
            <person name="Liu L."/>
            <person name="Pan Y."/>
            <person name="Chen X."/>
            <person name="Wang J."/>
            <person name="Li S."/>
            <person name="Li W.J."/>
            <person name="Wang Y."/>
        </authorList>
    </citation>
    <scope>NUCLEOTIDE SEQUENCE [LARGE SCALE GENOMIC DNA]</scope>
    <source>
        <strain evidence="11 12">42-50</strain>
    </source>
</reference>
<dbReference type="Gene3D" id="3.30.450.20">
    <property type="entry name" value="PAS domain"/>
    <property type="match status" value="1"/>
</dbReference>
<comment type="catalytic activity">
    <reaction evidence="1">
        <text>ATP + protein L-histidine = ADP + protein N-phospho-L-histidine.</text>
        <dbReference type="EC" id="2.7.13.3"/>
    </reaction>
</comment>
<dbReference type="InterPro" id="IPR013655">
    <property type="entry name" value="PAS_fold_3"/>
</dbReference>